<evidence type="ECO:0000313" key="3">
    <source>
        <dbReference type="Proteomes" id="UP000241964"/>
    </source>
</evidence>
<dbReference type="Proteomes" id="UP000241964">
    <property type="component" value="Unassembled WGS sequence"/>
</dbReference>
<evidence type="ECO:0000256" key="1">
    <source>
        <dbReference type="SAM" id="Phobius"/>
    </source>
</evidence>
<protein>
    <submittedName>
        <fullName evidence="2">Uncharacterized protein</fullName>
    </submittedName>
</protein>
<gene>
    <name evidence="2" type="ORF">CLV60_104304</name>
</gene>
<reference evidence="2 3" key="1">
    <citation type="submission" date="2018-03" db="EMBL/GenBank/DDBJ databases">
        <title>Genomic Encyclopedia of Archaeal and Bacterial Type Strains, Phase II (KMG-II): from individual species to whole genera.</title>
        <authorList>
            <person name="Goeker M."/>
        </authorList>
    </citation>
    <scope>NUCLEOTIDE SEQUENCE [LARGE SCALE GENOMIC DNA]</scope>
    <source>
        <strain evidence="2 3">DSM 29057</strain>
    </source>
</reference>
<accession>A0A2P8G8P8</accession>
<keyword evidence="1" id="KW-1133">Transmembrane helix</keyword>
<keyword evidence="1" id="KW-0812">Transmembrane</keyword>
<dbReference type="AlphaFoldDB" id="A0A2P8G8P8"/>
<feature type="transmembrane region" description="Helical" evidence="1">
    <location>
        <begin position="6"/>
        <end position="31"/>
    </location>
</feature>
<proteinExistence type="predicted"/>
<keyword evidence="3" id="KW-1185">Reference proteome</keyword>
<sequence>MELANYISWAIMIGTGSWGLFSVIKYISIFFKDEVTFTNLRNGKTITIWEASPKRSG</sequence>
<comment type="caution">
    <text evidence="2">The sequence shown here is derived from an EMBL/GenBank/DDBJ whole genome shotgun (WGS) entry which is preliminary data.</text>
</comment>
<keyword evidence="1" id="KW-0472">Membrane</keyword>
<organism evidence="2 3">
    <name type="scientific">Dyadobacter jiangsuensis</name>
    <dbReference type="NCBI Taxonomy" id="1591085"/>
    <lineage>
        <taxon>Bacteria</taxon>
        <taxon>Pseudomonadati</taxon>
        <taxon>Bacteroidota</taxon>
        <taxon>Cytophagia</taxon>
        <taxon>Cytophagales</taxon>
        <taxon>Spirosomataceae</taxon>
        <taxon>Dyadobacter</taxon>
    </lineage>
</organism>
<dbReference type="EMBL" id="PYAS01000004">
    <property type="protein sequence ID" value="PSL30362.1"/>
    <property type="molecule type" value="Genomic_DNA"/>
</dbReference>
<evidence type="ECO:0000313" key="2">
    <source>
        <dbReference type="EMBL" id="PSL30362.1"/>
    </source>
</evidence>
<name>A0A2P8G8P8_9BACT</name>